<dbReference type="GO" id="GO:0016020">
    <property type="term" value="C:membrane"/>
    <property type="evidence" value="ECO:0007669"/>
    <property type="project" value="UniProtKB-SubCell"/>
</dbReference>
<evidence type="ECO:0000256" key="2">
    <source>
        <dbReference type="ARBA" id="ARBA00022692"/>
    </source>
</evidence>
<organism evidence="6 7">
    <name type="scientific">Pararge aegeria aegeria</name>
    <dbReference type="NCBI Taxonomy" id="348720"/>
    <lineage>
        <taxon>Eukaryota</taxon>
        <taxon>Metazoa</taxon>
        <taxon>Ecdysozoa</taxon>
        <taxon>Arthropoda</taxon>
        <taxon>Hexapoda</taxon>
        <taxon>Insecta</taxon>
        <taxon>Pterygota</taxon>
        <taxon>Neoptera</taxon>
        <taxon>Endopterygota</taxon>
        <taxon>Lepidoptera</taxon>
        <taxon>Glossata</taxon>
        <taxon>Ditrysia</taxon>
        <taxon>Papilionoidea</taxon>
        <taxon>Nymphalidae</taxon>
        <taxon>Satyrinae</taxon>
        <taxon>Satyrini</taxon>
        <taxon>Parargina</taxon>
        <taxon>Pararge</taxon>
    </lineage>
</organism>
<evidence type="ECO:0000313" key="6">
    <source>
        <dbReference type="EMBL" id="CAH2228196.1"/>
    </source>
</evidence>
<dbReference type="Pfam" id="PF00335">
    <property type="entry name" value="Tetraspanin"/>
    <property type="match status" value="1"/>
</dbReference>
<comment type="caution">
    <text evidence="6">The sequence shown here is derived from an EMBL/GenBank/DDBJ whole genome shotgun (WGS) entry which is preliminary data.</text>
</comment>
<evidence type="ECO:0000256" key="1">
    <source>
        <dbReference type="ARBA" id="ARBA00004141"/>
    </source>
</evidence>
<gene>
    <name evidence="6" type="primary">jg18736</name>
    <name evidence="6" type="ORF">PAEG_LOCUS8266</name>
</gene>
<dbReference type="AlphaFoldDB" id="A0A8S4R0L5"/>
<evidence type="ECO:0000313" key="7">
    <source>
        <dbReference type="Proteomes" id="UP000838756"/>
    </source>
</evidence>
<protein>
    <submittedName>
        <fullName evidence="6">Jg18736 protein</fullName>
    </submittedName>
</protein>
<feature type="transmembrane region" description="Helical" evidence="5">
    <location>
        <begin position="53"/>
        <end position="75"/>
    </location>
</feature>
<keyword evidence="2 5" id="KW-0812">Transmembrane</keyword>
<feature type="transmembrane region" description="Helical" evidence="5">
    <location>
        <begin position="12"/>
        <end position="33"/>
    </location>
</feature>
<comment type="subcellular location">
    <subcellularLocation>
        <location evidence="1">Membrane</location>
        <topology evidence="1">Multi-pass membrane protein</topology>
    </subcellularLocation>
</comment>
<name>A0A8S4R0L5_9NEOP</name>
<dbReference type="Proteomes" id="UP000838756">
    <property type="component" value="Unassembled WGS sequence"/>
</dbReference>
<accession>A0A8S4R0L5</accession>
<dbReference type="EMBL" id="CAKXAJ010023938">
    <property type="protein sequence ID" value="CAH2228196.1"/>
    <property type="molecule type" value="Genomic_DNA"/>
</dbReference>
<evidence type="ECO:0000256" key="5">
    <source>
        <dbReference type="SAM" id="Phobius"/>
    </source>
</evidence>
<proteinExistence type="predicted"/>
<keyword evidence="7" id="KW-1185">Reference proteome</keyword>
<feature type="non-terminal residue" evidence="6">
    <location>
        <position position="1"/>
    </location>
</feature>
<evidence type="ECO:0000256" key="4">
    <source>
        <dbReference type="ARBA" id="ARBA00023136"/>
    </source>
</evidence>
<reference evidence="6" key="1">
    <citation type="submission" date="2022-03" db="EMBL/GenBank/DDBJ databases">
        <authorList>
            <person name="Lindestad O."/>
        </authorList>
    </citation>
    <scope>NUCLEOTIDE SEQUENCE</scope>
</reference>
<dbReference type="InterPro" id="IPR018499">
    <property type="entry name" value="Tetraspanin/Peripherin"/>
</dbReference>
<evidence type="ECO:0000256" key="3">
    <source>
        <dbReference type="ARBA" id="ARBA00022989"/>
    </source>
</evidence>
<keyword evidence="4 5" id="KW-0472">Membrane</keyword>
<keyword evidence="3 5" id="KW-1133">Transmembrane helix</keyword>
<sequence length="84" mass="9414">MKPKSIRCVKFFLALLNIIFILFGLFLMAMCVIDMRERKSKPEKQTALSRGVLAFLTTLALSLVVTAVLGCIGALREHVKILYV</sequence>